<evidence type="ECO:0000256" key="1">
    <source>
        <dbReference type="SAM" id="MobiDB-lite"/>
    </source>
</evidence>
<feature type="region of interest" description="Disordered" evidence="1">
    <location>
        <begin position="51"/>
        <end position="72"/>
    </location>
</feature>
<dbReference type="EMBL" id="JARBHB010000003">
    <property type="protein sequence ID" value="KAJ8890919.1"/>
    <property type="molecule type" value="Genomic_DNA"/>
</dbReference>
<protein>
    <submittedName>
        <fullName evidence="2">Uncharacterized protein</fullName>
    </submittedName>
</protein>
<keyword evidence="3" id="KW-1185">Reference proteome</keyword>
<reference evidence="2 3" key="1">
    <citation type="submission" date="2023-02" db="EMBL/GenBank/DDBJ databases">
        <title>LHISI_Scaffold_Assembly.</title>
        <authorList>
            <person name="Stuart O.P."/>
            <person name="Cleave R."/>
            <person name="Magrath M.J.L."/>
            <person name="Mikheyev A.S."/>
        </authorList>
    </citation>
    <scope>NUCLEOTIDE SEQUENCE [LARGE SCALE GENOMIC DNA]</scope>
    <source>
        <strain evidence="2">Daus_M_001</strain>
        <tissue evidence="2">Leg muscle</tissue>
    </source>
</reference>
<organism evidence="2 3">
    <name type="scientific">Dryococelus australis</name>
    <dbReference type="NCBI Taxonomy" id="614101"/>
    <lineage>
        <taxon>Eukaryota</taxon>
        <taxon>Metazoa</taxon>
        <taxon>Ecdysozoa</taxon>
        <taxon>Arthropoda</taxon>
        <taxon>Hexapoda</taxon>
        <taxon>Insecta</taxon>
        <taxon>Pterygota</taxon>
        <taxon>Neoptera</taxon>
        <taxon>Polyneoptera</taxon>
        <taxon>Phasmatodea</taxon>
        <taxon>Verophasmatodea</taxon>
        <taxon>Anareolatae</taxon>
        <taxon>Phasmatidae</taxon>
        <taxon>Eurycanthinae</taxon>
        <taxon>Dryococelus</taxon>
    </lineage>
</organism>
<evidence type="ECO:0000313" key="2">
    <source>
        <dbReference type="EMBL" id="KAJ8890919.1"/>
    </source>
</evidence>
<comment type="caution">
    <text evidence="2">The sequence shown here is derived from an EMBL/GenBank/DDBJ whole genome shotgun (WGS) entry which is preliminary data.</text>
</comment>
<dbReference type="Proteomes" id="UP001159363">
    <property type="component" value="Chromosome 3"/>
</dbReference>
<gene>
    <name evidence="2" type="ORF">PR048_010428</name>
</gene>
<accession>A0ABQ9I3T8</accession>
<feature type="region of interest" description="Disordered" evidence="1">
    <location>
        <begin position="1"/>
        <end position="27"/>
    </location>
</feature>
<sequence>MEQRRNEMAKETGDTHENPPTSGVVRHYSSMRKSGIVEWMSFGDRRLARREARGERNDQPGGGGSATTSTNAVKGATGRLDYWTELHSQFDRRRRQLNCRLGDGERSIHRGGGRDIGRRHLTTRGMKPQTSQRLALGDRKNLSIRMHDLVKEIGASAHDGRDHTFRCFTQLLSRRVKEKTIHYSAPSGTETTLARRGRVSEPVLRHLAPFSRADAFAKRWPESYGFPPAPARRQGLLAPSSNASRPTKPHLPSPQRNACPHSQRGGEEGVGSHIHAQERRPPVFIPPPRAADRSCVSSCREGASRRGERNCSALHFSLLLAGSYCQNW</sequence>
<proteinExistence type="predicted"/>
<evidence type="ECO:0000313" key="3">
    <source>
        <dbReference type="Proteomes" id="UP001159363"/>
    </source>
</evidence>
<feature type="compositionally biased region" description="Basic and acidic residues" evidence="1">
    <location>
        <begin position="1"/>
        <end position="17"/>
    </location>
</feature>
<name>A0ABQ9I3T8_9NEOP</name>
<feature type="region of interest" description="Disordered" evidence="1">
    <location>
        <begin position="227"/>
        <end position="293"/>
    </location>
</feature>